<feature type="transmembrane region" description="Helical" evidence="1">
    <location>
        <begin position="184"/>
        <end position="208"/>
    </location>
</feature>
<feature type="transmembrane region" description="Helical" evidence="1">
    <location>
        <begin position="145"/>
        <end position="164"/>
    </location>
</feature>
<evidence type="ECO:0008006" key="4">
    <source>
        <dbReference type="Google" id="ProtNLM"/>
    </source>
</evidence>
<keyword evidence="3" id="KW-1185">Reference proteome</keyword>
<feature type="transmembrane region" description="Helical" evidence="1">
    <location>
        <begin position="36"/>
        <end position="54"/>
    </location>
</feature>
<name>A0ABN3DRG3_9MICO</name>
<accession>A0ABN3DRG3</accession>
<organism evidence="2 3">
    <name type="scientific">Herbiconiux moechotypicola</name>
    <dbReference type="NCBI Taxonomy" id="637393"/>
    <lineage>
        <taxon>Bacteria</taxon>
        <taxon>Bacillati</taxon>
        <taxon>Actinomycetota</taxon>
        <taxon>Actinomycetes</taxon>
        <taxon>Micrococcales</taxon>
        <taxon>Microbacteriaceae</taxon>
        <taxon>Herbiconiux</taxon>
    </lineage>
</organism>
<feature type="transmembrane region" description="Helical" evidence="1">
    <location>
        <begin position="91"/>
        <end position="111"/>
    </location>
</feature>
<protein>
    <recommendedName>
        <fullName evidence="4">GGDEF domain-containing protein</fullName>
    </recommendedName>
</protein>
<keyword evidence="1" id="KW-1133">Transmembrane helix</keyword>
<dbReference type="Proteomes" id="UP001500929">
    <property type="component" value="Unassembled WGS sequence"/>
</dbReference>
<evidence type="ECO:0000313" key="2">
    <source>
        <dbReference type="EMBL" id="GAA2239540.1"/>
    </source>
</evidence>
<feature type="transmembrane region" description="Helical" evidence="1">
    <location>
        <begin position="6"/>
        <end position="24"/>
    </location>
</feature>
<keyword evidence="1" id="KW-0812">Transmembrane</keyword>
<dbReference type="EMBL" id="BAAAQY010000007">
    <property type="protein sequence ID" value="GAA2239540.1"/>
    <property type="molecule type" value="Genomic_DNA"/>
</dbReference>
<feature type="transmembrane region" description="Helical" evidence="1">
    <location>
        <begin position="123"/>
        <end position="138"/>
    </location>
</feature>
<feature type="transmembrane region" description="Helical" evidence="1">
    <location>
        <begin position="60"/>
        <end position="79"/>
    </location>
</feature>
<dbReference type="RefSeq" id="WP_259480977.1">
    <property type="nucleotide sequence ID" value="NZ_BAAAQY010000007.1"/>
</dbReference>
<keyword evidence="1" id="KW-0472">Membrane</keyword>
<gene>
    <name evidence="2" type="ORF">GCM10009851_26080</name>
</gene>
<reference evidence="2 3" key="1">
    <citation type="journal article" date="2019" name="Int. J. Syst. Evol. Microbiol.">
        <title>The Global Catalogue of Microorganisms (GCM) 10K type strain sequencing project: providing services to taxonomists for standard genome sequencing and annotation.</title>
        <authorList>
            <consortium name="The Broad Institute Genomics Platform"/>
            <consortium name="The Broad Institute Genome Sequencing Center for Infectious Disease"/>
            <person name="Wu L."/>
            <person name="Ma J."/>
        </authorList>
    </citation>
    <scope>NUCLEOTIDE SEQUENCE [LARGE SCALE GENOMIC DNA]</scope>
    <source>
        <strain evidence="2 3">JCM 16117</strain>
    </source>
</reference>
<sequence length="369" mass="39013">MGPDALFAAMTFVVAPLATLFYVDKLRRPSEASGRYWALAFSAVLLCSVAYFVSAQSGDVWWSVAVGNGAMVLTLAALWSGCRAFNGGHPLGAVTVLVSLLVTVVSALPSADGAKWAGAPEKMLALAVFSVLIVIEAMRPRLRSFAGSVVLVAVFSVHAVYVTLRVCSSFLHGVDSSFFGTWFSTGFTTAMNLVLVALGGGAIISIRFQQARRELTRESASGRRQRFVSPRAFDSAAARMLADGGEQVMVVLAIDSYDRMRGAFGPAQAKALREDLAHAVLAEAPESVVLGRGASYYLVLLEGDTAAAVDFAARVQRDYTRRRASKSPSQASAGVIQASAGSTPRSLADAARLALARDSELQPGRIRVG</sequence>
<proteinExistence type="predicted"/>
<comment type="caution">
    <text evidence="2">The sequence shown here is derived from an EMBL/GenBank/DDBJ whole genome shotgun (WGS) entry which is preliminary data.</text>
</comment>
<evidence type="ECO:0000256" key="1">
    <source>
        <dbReference type="SAM" id="Phobius"/>
    </source>
</evidence>
<evidence type="ECO:0000313" key="3">
    <source>
        <dbReference type="Proteomes" id="UP001500929"/>
    </source>
</evidence>